<dbReference type="OrthoDB" id="9958046at2"/>
<dbReference type="Proteomes" id="UP000198281">
    <property type="component" value="Unassembled WGS sequence"/>
</dbReference>
<dbReference type="RefSeq" id="WP_089219426.1">
    <property type="nucleotide sequence ID" value="NZ_FZOS01000008.1"/>
</dbReference>
<gene>
    <name evidence="1" type="ORF">SAMN06295912_108143</name>
</gene>
<dbReference type="EMBL" id="FZOS01000008">
    <property type="protein sequence ID" value="SNS53793.1"/>
    <property type="molecule type" value="Genomic_DNA"/>
</dbReference>
<protein>
    <submittedName>
        <fullName evidence="1">Uncharacterized protein</fullName>
    </submittedName>
</protein>
<evidence type="ECO:0000313" key="1">
    <source>
        <dbReference type="EMBL" id="SNS53793.1"/>
    </source>
</evidence>
<name>A0A239FBW4_9SPHN</name>
<reference evidence="2" key="1">
    <citation type="submission" date="2017-06" db="EMBL/GenBank/DDBJ databases">
        <authorList>
            <person name="Varghese N."/>
            <person name="Submissions S."/>
        </authorList>
    </citation>
    <scope>NUCLEOTIDE SEQUENCE [LARGE SCALE GENOMIC DNA]</scope>
    <source>
        <strain evidence="2">LNB2</strain>
    </source>
</reference>
<sequence length="102" mass="11122">MTDATAQPVSSNFIPFVADVHSKAFVGRVQQNIAGISLHFLDERQRIIASSLCAIEDVERFAYDLLAIATATRAADPKIVPIGQMPRNQTSLMHGLRRSDAA</sequence>
<organism evidence="1 2">
    <name type="scientific">Edaphosphingomonas laterariae</name>
    <dbReference type="NCBI Taxonomy" id="861865"/>
    <lineage>
        <taxon>Bacteria</taxon>
        <taxon>Pseudomonadati</taxon>
        <taxon>Pseudomonadota</taxon>
        <taxon>Alphaproteobacteria</taxon>
        <taxon>Sphingomonadales</taxon>
        <taxon>Rhizorhabdaceae</taxon>
        <taxon>Edaphosphingomonas</taxon>
    </lineage>
</organism>
<evidence type="ECO:0000313" key="2">
    <source>
        <dbReference type="Proteomes" id="UP000198281"/>
    </source>
</evidence>
<proteinExistence type="predicted"/>
<dbReference type="AlphaFoldDB" id="A0A239FBW4"/>
<keyword evidence="2" id="KW-1185">Reference proteome</keyword>
<accession>A0A239FBW4</accession>